<proteinExistence type="predicted"/>
<keyword evidence="2" id="KW-1185">Reference proteome</keyword>
<dbReference type="Proteomes" id="UP000460412">
    <property type="component" value="Unassembled WGS sequence"/>
</dbReference>
<organism evidence="1 2">
    <name type="scientific">Sporofaciens musculi</name>
    <dbReference type="NCBI Taxonomy" id="2681861"/>
    <lineage>
        <taxon>Bacteria</taxon>
        <taxon>Bacillati</taxon>
        <taxon>Bacillota</taxon>
        <taxon>Clostridia</taxon>
        <taxon>Lachnospirales</taxon>
        <taxon>Lachnospiraceae</taxon>
        <taxon>Sporofaciens</taxon>
    </lineage>
</organism>
<accession>A0A7X3SJP9</accession>
<evidence type="ECO:0000313" key="2">
    <source>
        <dbReference type="Proteomes" id="UP000460412"/>
    </source>
</evidence>
<evidence type="ECO:0000313" key="1">
    <source>
        <dbReference type="EMBL" id="MXP76798.1"/>
    </source>
</evidence>
<dbReference type="AlphaFoldDB" id="A0A7X3SJP9"/>
<comment type="caution">
    <text evidence="1">The sequence shown here is derived from an EMBL/GenBank/DDBJ whole genome shotgun (WGS) entry which is preliminary data.</text>
</comment>
<dbReference type="RefSeq" id="WP_159751851.1">
    <property type="nucleotide sequence ID" value="NZ_WUQX01000001.1"/>
</dbReference>
<dbReference type="EMBL" id="WUQX01000001">
    <property type="protein sequence ID" value="MXP76798.1"/>
    <property type="molecule type" value="Genomic_DNA"/>
</dbReference>
<protein>
    <submittedName>
        <fullName evidence="1">Uncharacterized protein</fullName>
    </submittedName>
</protein>
<sequence>MWLDIAAQMGADYYIICDNKWLEHKVLKTCLFEDRNIKFIPSYGRSVRQTADRLYTGNWRFATHAHLTPFYHAKKMGYQSFWSVDADDTSFLMEYERTSQALIQVEQYVKEKGVSAMSLDMWFSRTHGKHWSFGVTFINDNVGFIDIFQNTVSKEWMKHYQEMETAFNLDWFFTYLKDFEDIKIETFYIERCWFIHWGNSLINPFYSWVNYWENGKIHYPILEGIYHNKEAGCLDIADAVRIDVRATKDEGMRILENRICKSRYFQSQQRRLFQNQDFASDKGYLRF</sequence>
<gene>
    <name evidence="1" type="ORF">GN277_15815</name>
</gene>
<reference evidence="1 2" key="1">
    <citation type="submission" date="2019-12" db="EMBL/GenBank/DDBJ databases">
        <title>Sporaefaciens musculi gen. nov., sp. nov., a novel bacterium isolated from the caecum of an obese mouse.</title>
        <authorList>
            <person name="Rasmussen T.S."/>
            <person name="Streidl T."/>
            <person name="Hitch T.C.A."/>
            <person name="Wortmann E."/>
            <person name="Deptula P."/>
            <person name="Hansen M."/>
            <person name="Nielsen D.S."/>
            <person name="Clavel T."/>
            <person name="Vogensen F.K."/>
        </authorList>
    </citation>
    <scope>NUCLEOTIDE SEQUENCE [LARGE SCALE GENOMIC DNA]</scope>
    <source>
        <strain evidence="1 2">WCA-9-b2</strain>
    </source>
</reference>
<name>A0A7X3SJP9_9FIRM</name>